<evidence type="ECO:0000256" key="2">
    <source>
        <dbReference type="ARBA" id="ARBA00022679"/>
    </source>
</evidence>
<evidence type="ECO:0000313" key="6">
    <source>
        <dbReference type="Proteomes" id="UP000032431"/>
    </source>
</evidence>
<organism evidence="5 6">
    <name type="scientific">[Clostridium] cellulosi</name>
    <dbReference type="NCBI Taxonomy" id="29343"/>
    <lineage>
        <taxon>Bacteria</taxon>
        <taxon>Bacillati</taxon>
        <taxon>Bacillota</taxon>
        <taxon>Clostridia</taxon>
        <taxon>Eubacteriales</taxon>
        <taxon>Oscillospiraceae</taxon>
        <taxon>Oscillospiraceae incertae sedis</taxon>
    </lineage>
</organism>
<name>A0A078KJA4_9FIRM</name>
<dbReference type="InterPro" id="IPR052700">
    <property type="entry name" value="Carb_kinase_PfkB-like"/>
</dbReference>
<dbReference type="SUPFAM" id="SSF53613">
    <property type="entry name" value="Ribokinase-like"/>
    <property type="match status" value="1"/>
</dbReference>
<sequence length="328" mass="36172">MGKIVTFGEIMMRLQAPSYQRIMQASSFTAYFGGSEANTAAALAQWGKDSVYVTKLPKNPLGESCLRNLKYWGIDTSKIVRGNGRLGVYYTEKGASQRPPQIVYDRKYSDFSLSGLDDYDFEDIFKGAEWFHFSGITPALGGNLPEITKRAVEAAKKAGVRISCDFNYRSKLWSVEEACKVMTDLITGIDVLIINENQAKEIFGIESDELDEIASVLANKFNVGSVAITKRRTISGEVNEFSAMLFKDGKGYYSRTYSIFMIDKIGGGDAFSAGLIYGLTSGKSFQETIDFAAASACCKHTIEGDMLAASVEDIEWIARSDGRGRMVR</sequence>
<evidence type="ECO:0000259" key="4">
    <source>
        <dbReference type="Pfam" id="PF00294"/>
    </source>
</evidence>
<gene>
    <name evidence="5" type="ORF">CCDG5_0575</name>
</gene>
<dbReference type="InterPro" id="IPR029056">
    <property type="entry name" value="Ribokinase-like"/>
</dbReference>
<dbReference type="PATRIC" id="fig|29343.3.peg.594"/>
<reference evidence="6" key="1">
    <citation type="submission" date="2014-07" db="EMBL/GenBank/DDBJ databases">
        <authorList>
            <person name="Wibberg D."/>
        </authorList>
    </citation>
    <scope>NUCLEOTIDE SEQUENCE [LARGE SCALE GENOMIC DNA]</scope>
    <source>
        <strain evidence="6">DG5</strain>
    </source>
</reference>
<proteinExistence type="inferred from homology"/>
<dbReference type="EMBL" id="LM995447">
    <property type="protein sequence ID" value="CDZ23706.1"/>
    <property type="molecule type" value="Genomic_DNA"/>
</dbReference>
<dbReference type="AlphaFoldDB" id="A0A078KJA4"/>
<evidence type="ECO:0000256" key="1">
    <source>
        <dbReference type="ARBA" id="ARBA00010688"/>
    </source>
</evidence>
<evidence type="ECO:0000313" key="5">
    <source>
        <dbReference type="EMBL" id="CDZ23706.1"/>
    </source>
</evidence>
<keyword evidence="3" id="KW-0418">Kinase</keyword>
<dbReference type="Pfam" id="PF00294">
    <property type="entry name" value="PfkB"/>
    <property type="match status" value="1"/>
</dbReference>
<comment type="similarity">
    <text evidence="1">Belongs to the carbohydrate kinase PfkB family.</text>
</comment>
<dbReference type="InterPro" id="IPR011611">
    <property type="entry name" value="PfkB_dom"/>
</dbReference>
<evidence type="ECO:0000256" key="3">
    <source>
        <dbReference type="ARBA" id="ARBA00022777"/>
    </source>
</evidence>
<feature type="domain" description="Carbohydrate kinase PfkB" evidence="4">
    <location>
        <begin position="1"/>
        <end position="304"/>
    </location>
</feature>
<dbReference type="GO" id="GO:0016301">
    <property type="term" value="F:kinase activity"/>
    <property type="evidence" value="ECO:0007669"/>
    <property type="project" value="UniProtKB-KW"/>
</dbReference>
<protein>
    <submittedName>
        <fullName evidence="5">PfkB domain protein</fullName>
    </submittedName>
</protein>
<dbReference type="OrthoDB" id="9813569at2"/>
<dbReference type="Proteomes" id="UP000032431">
    <property type="component" value="Chromosome I"/>
</dbReference>
<dbReference type="PANTHER" id="PTHR43320:SF2">
    <property type="entry name" value="2-DEHYDRO-3-DEOXYGLUCONOKINASE_2-DEHYDRO-3-DEOXYGALACTONOKINASE"/>
    <property type="match status" value="1"/>
</dbReference>
<keyword evidence="2" id="KW-0808">Transferase</keyword>
<dbReference type="STRING" id="29343.CCDG5_0575"/>
<dbReference type="Gene3D" id="3.40.1190.20">
    <property type="match status" value="1"/>
</dbReference>
<dbReference type="CDD" id="cd01166">
    <property type="entry name" value="KdgK"/>
    <property type="match status" value="1"/>
</dbReference>
<keyword evidence="6" id="KW-1185">Reference proteome</keyword>
<dbReference type="HOGENOM" id="CLU_027634_0_1_9"/>
<dbReference type="PANTHER" id="PTHR43320">
    <property type="entry name" value="SUGAR KINASE"/>
    <property type="match status" value="1"/>
</dbReference>
<dbReference type="KEGG" id="ccel:CCDG5_0575"/>
<accession>A0A078KJA4</accession>